<reference evidence="5" key="1">
    <citation type="submission" date="2022-11" db="UniProtKB">
        <authorList>
            <consortium name="EnsemblMetazoa"/>
        </authorList>
    </citation>
    <scope>IDENTIFICATION</scope>
</reference>
<evidence type="ECO:0000259" key="2">
    <source>
        <dbReference type="Pfam" id="PF26025"/>
    </source>
</evidence>
<dbReference type="Pfam" id="PF26101">
    <property type="entry name" value="RAG1_ZnC2"/>
    <property type="match status" value="1"/>
</dbReference>
<name>A0A914AHT7_PATMI</name>
<feature type="domain" description="V(D)J recombination-activating protein 1 ZnC2" evidence="4">
    <location>
        <begin position="269"/>
        <end position="289"/>
    </location>
</feature>
<evidence type="ECO:0000259" key="4">
    <source>
        <dbReference type="Pfam" id="PF26101"/>
    </source>
</evidence>
<dbReference type="OMA" id="GKEMSIN"/>
<organism evidence="5 6">
    <name type="scientific">Patiria miniata</name>
    <name type="common">Bat star</name>
    <name type="synonym">Asterina miniata</name>
    <dbReference type="NCBI Taxonomy" id="46514"/>
    <lineage>
        <taxon>Eukaryota</taxon>
        <taxon>Metazoa</taxon>
        <taxon>Echinodermata</taxon>
        <taxon>Eleutherozoa</taxon>
        <taxon>Asterozoa</taxon>
        <taxon>Asteroidea</taxon>
        <taxon>Valvatacea</taxon>
        <taxon>Valvatida</taxon>
        <taxon>Asterinidae</taxon>
        <taxon>Patiria</taxon>
    </lineage>
</organism>
<evidence type="ECO:0000313" key="6">
    <source>
        <dbReference type="Proteomes" id="UP000887568"/>
    </source>
</evidence>
<sequence length="307" mass="34199">MRVTTKTSKTHYEAQYRKFKAKGTNILKPPHILTELQKDFMPGSVRFRLEGGTDIIHHTPVKAGQSHVKYGELSFELQDVNREDHPGLETPFPNMKGVAWPNAHALAKTLEELDAEIVMGLQKAGLDPDDDLCILTTIKDGADGMGDISVTKAARDRLLPDKAFRAAFAVIKCEVNRDGEKVTVYEPDAPDSTFITRPLIEAIGDENNRASATVLLDGMEHDRQVLRGKEMSINVGPVWRRHKLKFFNSMIDEKLDRANGGLQGSGSRFVCTLCHATKESAKTDLGTFTSAYLDHMRKQPRLQSISK</sequence>
<evidence type="ECO:0000313" key="5">
    <source>
        <dbReference type="EnsemblMetazoa" id="XP_038062949.1"/>
    </source>
</evidence>
<accession>A0A914AHT7</accession>
<feature type="domain" description="V(D)J recombination-activating protein 1 RNase H" evidence="3">
    <location>
        <begin position="136"/>
        <end position="267"/>
    </location>
</feature>
<dbReference type="GO" id="GO:0008270">
    <property type="term" value="F:zinc ion binding"/>
    <property type="evidence" value="ECO:0007669"/>
    <property type="project" value="UniProtKB-UniRule"/>
</dbReference>
<dbReference type="Pfam" id="PF26025">
    <property type="entry name" value="RAG1_pre-RNase_H"/>
    <property type="match status" value="1"/>
</dbReference>
<dbReference type="PANTHER" id="PTHR11539">
    <property type="entry name" value="VDJ RECOMBINATION ACTIVATING PROTEIN 1 RAG1"/>
    <property type="match status" value="1"/>
</dbReference>
<dbReference type="Pfam" id="PF26024">
    <property type="entry name" value="RAG1_DNA-bd"/>
    <property type="match status" value="1"/>
</dbReference>
<dbReference type="GO" id="GO:0061630">
    <property type="term" value="F:ubiquitin protein ligase activity"/>
    <property type="evidence" value="ECO:0007669"/>
    <property type="project" value="UniProtKB-UniRule"/>
</dbReference>
<dbReference type="Pfam" id="PF26100">
    <property type="entry name" value="RAG1_RNase_H"/>
    <property type="match status" value="1"/>
</dbReference>
<dbReference type="RefSeq" id="XP_038062949.1">
    <property type="nucleotide sequence ID" value="XM_038207021.1"/>
</dbReference>
<keyword evidence="6" id="KW-1185">Reference proteome</keyword>
<dbReference type="GO" id="GO:0016787">
    <property type="term" value="F:hydrolase activity"/>
    <property type="evidence" value="ECO:0007669"/>
    <property type="project" value="UniProtKB-KW"/>
</dbReference>
<dbReference type="InterPro" id="IPR058554">
    <property type="entry name" value="RAG1_RNase_H"/>
</dbReference>
<evidence type="ECO:0000259" key="3">
    <source>
        <dbReference type="Pfam" id="PF26100"/>
    </source>
</evidence>
<feature type="domain" description="V(D)J recombination-activating protein 1 pre-RNase H" evidence="2">
    <location>
        <begin position="56"/>
        <end position="133"/>
    </location>
</feature>
<dbReference type="AlphaFoldDB" id="A0A914AHT7"/>
<dbReference type="PANTHER" id="PTHR11539:SF0">
    <property type="entry name" value="V(D)J RECOMBINATION-ACTIVATING PROTEIN 1"/>
    <property type="match status" value="1"/>
</dbReference>
<feature type="domain" description="V(D)J recombination-activating protein 1 DNA-binding" evidence="1">
    <location>
        <begin position="1"/>
        <end position="47"/>
    </location>
</feature>
<dbReference type="EnsemblMetazoa" id="XM_038207021.1">
    <property type="protein sequence ID" value="XP_038062949.1"/>
    <property type="gene ID" value="LOC119733463"/>
</dbReference>
<dbReference type="GO" id="GO:0042393">
    <property type="term" value="F:histone binding"/>
    <property type="evidence" value="ECO:0007669"/>
    <property type="project" value="UniProtKB-UniRule"/>
</dbReference>
<dbReference type="GO" id="GO:0006325">
    <property type="term" value="P:chromatin organization"/>
    <property type="evidence" value="ECO:0007669"/>
    <property type="project" value="UniProtKB-KW"/>
</dbReference>
<dbReference type="GO" id="GO:0042803">
    <property type="term" value="F:protein homodimerization activity"/>
    <property type="evidence" value="ECO:0007669"/>
    <property type="project" value="UniProtKB-UniRule"/>
</dbReference>
<dbReference type="GO" id="GO:0033151">
    <property type="term" value="P:V(D)J recombination"/>
    <property type="evidence" value="ECO:0007669"/>
    <property type="project" value="UniProtKB-UniRule"/>
</dbReference>
<dbReference type="GeneID" id="119733463"/>
<dbReference type="GO" id="GO:0005634">
    <property type="term" value="C:nucleus"/>
    <property type="evidence" value="ECO:0007669"/>
    <property type="project" value="UniProtKB-SubCell"/>
</dbReference>
<dbReference type="InterPro" id="IPR058553">
    <property type="entry name" value="RAG1_pre-RNase_H"/>
</dbReference>
<dbReference type="Proteomes" id="UP000887568">
    <property type="component" value="Unplaced"/>
</dbReference>
<evidence type="ECO:0000259" key="1">
    <source>
        <dbReference type="Pfam" id="PF26024"/>
    </source>
</evidence>
<dbReference type="GO" id="GO:0004519">
    <property type="term" value="F:endonuclease activity"/>
    <property type="evidence" value="ECO:0007669"/>
    <property type="project" value="UniProtKB-UniRule"/>
</dbReference>
<dbReference type="InterPro" id="IPR058552">
    <property type="entry name" value="RAG1_DNA-bd"/>
</dbReference>
<dbReference type="InterPro" id="IPR024627">
    <property type="entry name" value="RAG1"/>
</dbReference>
<dbReference type="OrthoDB" id="10038928at2759"/>
<protein>
    <submittedName>
        <fullName evidence="5">Uncharacterized protein</fullName>
    </submittedName>
</protein>
<dbReference type="InterPro" id="IPR058555">
    <property type="entry name" value="RAG1_ZnC2"/>
</dbReference>
<proteinExistence type="predicted"/>
<dbReference type="GO" id="GO:0043565">
    <property type="term" value="F:sequence-specific DNA binding"/>
    <property type="evidence" value="ECO:0007669"/>
    <property type="project" value="UniProtKB-UniRule"/>
</dbReference>